<accession>A0A6C0GCC8</accession>
<dbReference type="InterPro" id="IPR049492">
    <property type="entry name" value="BD-FAE-like_dom"/>
</dbReference>
<evidence type="ECO:0000259" key="2">
    <source>
        <dbReference type="Pfam" id="PF20434"/>
    </source>
</evidence>
<dbReference type="GO" id="GO:0016787">
    <property type="term" value="F:hydrolase activity"/>
    <property type="evidence" value="ECO:0007669"/>
    <property type="project" value="UniProtKB-KW"/>
</dbReference>
<dbReference type="PANTHER" id="PTHR48081:SF33">
    <property type="entry name" value="KYNURENINE FORMAMIDASE"/>
    <property type="match status" value="1"/>
</dbReference>
<dbReference type="PROSITE" id="PS51257">
    <property type="entry name" value="PROKAR_LIPOPROTEIN"/>
    <property type="match status" value="1"/>
</dbReference>
<name>A0A6C0GCC8_9BACT</name>
<dbReference type="Pfam" id="PF20434">
    <property type="entry name" value="BD-FAE"/>
    <property type="match status" value="1"/>
</dbReference>
<keyword evidence="1 3" id="KW-0378">Hydrolase</keyword>
<dbReference type="SUPFAM" id="SSF53474">
    <property type="entry name" value="alpha/beta-Hydrolases"/>
    <property type="match status" value="1"/>
</dbReference>
<sequence length="288" mass="32609">MSQRKFVLQVFLFLTMLVGVSSCSLKRIIRTKNITYLNSDSVANKVARRLDIYAPRKKGAPADVFIFIHGGSWNSGTKSLYSFLGNRMARKGILTAIIEYPLSPEAQFQQMASASAKAVQWVKNNINQYGGNPDRIFVSGHSAGGQLAAIIAIRPEYFDSLSMPNPVKGLILIDAAGLDMYGYLKEEKLEASHPFLRTFSTHEDIWKQASPLYFLHANMPPMYILMGEKTYPSIEKSTAKFVAALKEKQANYTYQVLKGKKHKAMITQFLYSKNPRYRQIIEFMQRVK</sequence>
<dbReference type="InterPro" id="IPR050300">
    <property type="entry name" value="GDXG_lipolytic_enzyme"/>
</dbReference>
<dbReference type="AlphaFoldDB" id="A0A6C0GCC8"/>
<dbReference type="PANTHER" id="PTHR48081">
    <property type="entry name" value="AB HYDROLASE SUPERFAMILY PROTEIN C4A8.06C"/>
    <property type="match status" value="1"/>
</dbReference>
<reference evidence="3 4" key="1">
    <citation type="submission" date="2020-01" db="EMBL/GenBank/DDBJ databases">
        <authorList>
            <person name="Kim M.K."/>
        </authorList>
    </citation>
    <scope>NUCLEOTIDE SEQUENCE [LARGE SCALE GENOMIC DNA]</scope>
    <source>
        <strain evidence="3 4">172606-1</strain>
    </source>
</reference>
<evidence type="ECO:0000313" key="3">
    <source>
        <dbReference type="EMBL" id="QHT65538.1"/>
    </source>
</evidence>
<dbReference type="Proteomes" id="UP000480178">
    <property type="component" value="Chromosome"/>
</dbReference>
<dbReference type="Gene3D" id="3.40.50.1820">
    <property type="entry name" value="alpha/beta hydrolase"/>
    <property type="match status" value="1"/>
</dbReference>
<gene>
    <name evidence="3" type="ORF">GXP67_02080</name>
</gene>
<organism evidence="3 4">
    <name type="scientific">Rhodocytophaga rosea</name>
    <dbReference type="NCBI Taxonomy" id="2704465"/>
    <lineage>
        <taxon>Bacteria</taxon>
        <taxon>Pseudomonadati</taxon>
        <taxon>Bacteroidota</taxon>
        <taxon>Cytophagia</taxon>
        <taxon>Cytophagales</taxon>
        <taxon>Rhodocytophagaceae</taxon>
        <taxon>Rhodocytophaga</taxon>
    </lineage>
</organism>
<evidence type="ECO:0000313" key="4">
    <source>
        <dbReference type="Proteomes" id="UP000480178"/>
    </source>
</evidence>
<dbReference type="InterPro" id="IPR029058">
    <property type="entry name" value="AB_hydrolase_fold"/>
</dbReference>
<protein>
    <submittedName>
        <fullName evidence="3">Alpha/beta hydrolase</fullName>
    </submittedName>
</protein>
<evidence type="ECO:0000256" key="1">
    <source>
        <dbReference type="ARBA" id="ARBA00022801"/>
    </source>
</evidence>
<feature type="domain" description="BD-FAE-like" evidence="2">
    <location>
        <begin position="50"/>
        <end position="229"/>
    </location>
</feature>
<dbReference type="RefSeq" id="WP_162441622.1">
    <property type="nucleotide sequence ID" value="NZ_CP048222.1"/>
</dbReference>
<keyword evidence="4" id="KW-1185">Reference proteome</keyword>
<dbReference type="EMBL" id="CP048222">
    <property type="protein sequence ID" value="QHT65538.1"/>
    <property type="molecule type" value="Genomic_DNA"/>
</dbReference>
<proteinExistence type="predicted"/>
<dbReference type="KEGG" id="rhoz:GXP67_02080"/>